<reference evidence="14" key="1">
    <citation type="submission" date="2024-06" db="EMBL/GenBank/DDBJ databases">
        <authorList>
            <person name="Liu X."/>
            <person name="Lenzi L."/>
            <person name="Haldenby T S."/>
            <person name="Uol C."/>
        </authorList>
    </citation>
    <scope>NUCLEOTIDE SEQUENCE</scope>
</reference>
<keyword evidence="9 12" id="KW-1133">Transmembrane helix</keyword>
<accession>A0AAV2TZK3</accession>
<proteinExistence type="predicted"/>
<comment type="catalytic activity">
    <reaction evidence="1">
        <text>ATP = 3',5'-cyclic AMP + diphosphate</text>
        <dbReference type="Rhea" id="RHEA:15389"/>
        <dbReference type="ChEBI" id="CHEBI:30616"/>
        <dbReference type="ChEBI" id="CHEBI:33019"/>
        <dbReference type="ChEBI" id="CHEBI:58165"/>
        <dbReference type="EC" id="4.6.1.1"/>
    </reaction>
</comment>
<evidence type="ECO:0000259" key="13">
    <source>
        <dbReference type="PROSITE" id="PS50125"/>
    </source>
</evidence>
<dbReference type="InterPro" id="IPR001054">
    <property type="entry name" value="A/G_cyclase"/>
</dbReference>
<gene>
    <name evidence="14" type="ORF">CDAUBV1_LOCUS16757</name>
</gene>
<dbReference type="AlphaFoldDB" id="A0AAV2TZK3"/>
<keyword evidence="6" id="KW-0547">Nucleotide-binding</keyword>
<evidence type="ECO:0000256" key="12">
    <source>
        <dbReference type="SAM" id="Phobius"/>
    </source>
</evidence>
<protein>
    <recommendedName>
        <fullName evidence="3">adenylate cyclase</fullName>
        <ecNumber evidence="3">4.6.1.1</ecNumber>
    </recommendedName>
</protein>
<feature type="domain" description="Guanylate cyclase" evidence="13">
    <location>
        <begin position="931"/>
        <end position="1070"/>
    </location>
</feature>
<feature type="transmembrane region" description="Helical" evidence="12">
    <location>
        <begin position="163"/>
        <end position="188"/>
    </location>
</feature>
<evidence type="ECO:0000256" key="1">
    <source>
        <dbReference type="ARBA" id="ARBA00001593"/>
    </source>
</evidence>
<dbReference type="CDD" id="cd07302">
    <property type="entry name" value="CHD"/>
    <property type="match status" value="1"/>
</dbReference>
<sequence>MSRTSGSRFVRSRIFRQTLRDNLTRPSDFVYAIVDKISQIYTDVNSILSFHSAVLESYLKAASIQDTRRNVRSSLKLLFFITWAALYTDTLRKGKFEISDMYSIVTVFTVFFLLYFYTFNEYGHMLYSWLSYGIITFVLLFATTVVSLTIVQWTLVIPYVKLLICLIIFLPIRLDLTLALIVMFSLAVETLAGHQRGFRPFECDKVNVSGFGNVAEEHNHPRRPGCADSLIHILMIALLLISGTHIQFWNKMRRRAAFIYIGHTVHLQKRNHKAKSLQDDVIEAVMPMHVWRRYWGISGVRSEFANQYYYQKRHTDLAFLAAGIINLDELEDFYSLSEFCGKLTQLIDSFDRLAVENNCERLHVNVADFLYTSGVSKKRGNLTRFCIETGLGMVEIVKRVSQEWKVTINIKIGIHVGQGIVVAYGGDRVRYDILSSELSIVKLVMDSCIPGEVTISLAANRRIIMLYPTQPATVVNYSQKRVIHGRELTVELQMPTYKVVGPSENDVGLSHSGDLSTRISIVARCVEYLGQSYATESKAPSLVFHGETGNRHVACTAKNTARKSVFSFSRKLETSAKSLDVAPTIWNVDQKEVVDPVKLHQIDAEVLHLVTDLRSDPKRTVSLMQYLPIRKWTKLFREEEIEWHYQNHTRDVSYPVYVDSLKLGPAVDGVIVALSSGAAFFYAFVINEDYEVALKMYSFYTIELTCLFVLLGCLIWTSTKFSRFVSPRILRFIHEYLSHQMVIRGCLLILTLLPSIHAALFLLMKYPLSENDTHAFDIIAVIWMSAIINHMSATTLPVWLNFTGALITTVIFSVIKHLVIRPPETDVSPQIQLHEAEITIVSQFFDLYLSIIMVWFMSNVNDHNCRLNFYCMRELRICREEQEQLYEKLRKGFKYLFPDFIARQLYKDNAEGIPISAKNLAKSVNNAGIAVIYLSNLYTLHAYQPPAESEKIVQILNLIFATIDDLLSRSSFFGITNLQVANDHCLLASGLDQLSEWDAEELFHVGALVDYCLAVQRKVKDISEQYLDPGTPITLQIGVSKGSVRTAVVGTHKPTFVIWGRPLSTAMKIAHICPPGEVQVTSGCKHTLGDRYSVTPATEVQMDSEVLQTFLVRTL</sequence>
<dbReference type="GO" id="GO:0004016">
    <property type="term" value="F:adenylate cyclase activity"/>
    <property type="evidence" value="ECO:0007669"/>
    <property type="project" value="UniProtKB-EC"/>
</dbReference>
<evidence type="ECO:0000313" key="15">
    <source>
        <dbReference type="Proteomes" id="UP001497525"/>
    </source>
</evidence>
<evidence type="ECO:0000256" key="9">
    <source>
        <dbReference type="ARBA" id="ARBA00022989"/>
    </source>
</evidence>
<evidence type="ECO:0000256" key="2">
    <source>
        <dbReference type="ARBA" id="ARBA00004141"/>
    </source>
</evidence>
<evidence type="ECO:0000256" key="8">
    <source>
        <dbReference type="ARBA" id="ARBA00022842"/>
    </source>
</evidence>
<evidence type="ECO:0000256" key="4">
    <source>
        <dbReference type="ARBA" id="ARBA00022692"/>
    </source>
</evidence>
<feature type="transmembrane region" description="Helical" evidence="12">
    <location>
        <begin position="742"/>
        <end position="763"/>
    </location>
</feature>
<evidence type="ECO:0000313" key="14">
    <source>
        <dbReference type="EMBL" id="CAL5141523.1"/>
    </source>
</evidence>
<feature type="transmembrane region" description="Helical" evidence="12">
    <location>
        <begin position="697"/>
        <end position="721"/>
    </location>
</feature>
<dbReference type="PROSITE" id="PS50125">
    <property type="entry name" value="GUANYLATE_CYCLASE_2"/>
    <property type="match status" value="2"/>
</dbReference>
<keyword evidence="11" id="KW-0456">Lyase</keyword>
<feature type="transmembrane region" description="Helical" evidence="12">
    <location>
        <begin position="666"/>
        <end position="685"/>
    </location>
</feature>
<keyword evidence="7" id="KW-0067">ATP-binding</keyword>
<feature type="transmembrane region" description="Helical" evidence="12">
    <location>
        <begin position="775"/>
        <end position="791"/>
    </location>
</feature>
<evidence type="ECO:0000256" key="11">
    <source>
        <dbReference type="ARBA" id="ARBA00023239"/>
    </source>
</evidence>
<name>A0AAV2TZK3_CALDB</name>
<feature type="transmembrane region" description="Helical" evidence="12">
    <location>
        <begin position="230"/>
        <end position="249"/>
    </location>
</feature>
<dbReference type="GO" id="GO:0009190">
    <property type="term" value="P:cyclic nucleotide biosynthetic process"/>
    <property type="evidence" value="ECO:0007669"/>
    <property type="project" value="InterPro"/>
</dbReference>
<dbReference type="PANTHER" id="PTHR45627:SF12">
    <property type="entry name" value="ADENYLATE CYCLASE TYPE 2"/>
    <property type="match status" value="1"/>
</dbReference>
<keyword evidence="4 12" id="KW-0812">Transmembrane</keyword>
<dbReference type="GO" id="GO:0005886">
    <property type="term" value="C:plasma membrane"/>
    <property type="evidence" value="ECO:0007669"/>
    <property type="project" value="TreeGrafter"/>
</dbReference>
<dbReference type="EC" id="4.6.1.1" evidence="3"/>
<dbReference type="GO" id="GO:0046872">
    <property type="term" value="F:metal ion binding"/>
    <property type="evidence" value="ECO:0007669"/>
    <property type="project" value="UniProtKB-KW"/>
</dbReference>
<dbReference type="GO" id="GO:0005524">
    <property type="term" value="F:ATP binding"/>
    <property type="evidence" value="ECO:0007669"/>
    <property type="project" value="UniProtKB-KW"/>
</dbReference>
<keyword evidence="10 12" id="KW-0472">Membrane</keyword>
<feature type="transmembrane region" description="Helical" evidence="12">
    <location>
        <begin position="798"/>
        <end position="820"/>
    </location>
</feature>
<evidence type="ECO:0000256" key="6">
    <source>
        <dbReference type="ARBA" id="ARBA00022741"/>
    </source>
</evidence>
<comment type="subcellular location">
    <subcellularLocation>
        <location evidence="2">Membrane</location>
        <topology evidence="2">Multi-pass membrane protein</topology>
    </subcellularLocation>
</comment>
<feature type="domain" description="Guanylate cyclase" evidence="13">
    <location>
        <begin position="318"/>
        <end position="445"/>
    </location>
</feature>
<comment type="caution">
    <text evidence="14">The sequence shown here is derived from an EMBL/GenBank/DDBJ whole genome shotgun (WGS) entry which is preliminary data.</text>
</comment>
<dbReference type="GO" id="GO:0007189">
    <property type="term" value="P:adenylate cyclase-activating G protein-coupled receptor signaling pathway"/>
    <property type="evidence" value="ECO:0007669"/>
    <property type="project" value="TreeGrafter"/>
</dbReference>
<keyword evidence="8" id="KW-0460">Magnesium</keyword>
<feature type="transmembrane region" description="Helical" evidence="12">
    <location>
        <begin position="101"/>
        <end position="117"/>
    </location>
</feature>
<dbReference type="EMBL" id="CAXLJL010000889">
    <property type="protein sequence ID" value="CAL5141523.1"/>
    <property type="molecule type" value="Genomic_DNA"/>
</dbReference>
<dbReference type="InterPro" id="IPR029787">
    <property type="entry name" value="Nucleotide_cyclase"/>
</dbReference>
<evidence type="ECO:0000256" key="5">
    <source>
        <dbReference type="ARBA" id="ARBA00022723"/>
    </source>
</evidence>
<evidence type="ECO:0000256" key="7">
    <source>
        <dbReference type="ARBA" id="ARBA00022840"/>
    </source>
</evidence>
<keyword evidence="5" id="KW-0479">Metal-binding</keyword>
<dbReference type="Pfam" id="PF00211">
    <property type="entry name" value="Guanylate_cyc"/>
    <property type="match status" value="2"/>
</dbReference>
<dbReference type="Proteomes" id="UP001497525">
    <property type="component" value="Unassembled WGS sequence"/>
</dbReference>
<feature type="transmembrane region" description="Helical" evidence="12">
    <location>
        <begin position="129"/>
        <end position="151"/>
    </location>
</feature>
<dbReference type="PANTHER" id="PTHR45627">
    <property type="entry name" value="ADENYLATE CYCLASE TYPE 1"/>
    <property type="match status" value="1"/>
</dbReference>
<dbReference type="SUPFAM" id="SSF55073">
    <property type="entry name" value="Nucleotide cyclase"/>
    <property type="match status" value="2"/>
</dbReference>
<organism evidence="14 15">
    <name type="scientific">Calicophoron daubneyi</name>
    <name type="common">Rumen fluke</name>
    <name type="synonym">Paramphistomum daubneyi</name>
    <dbReference type="NCBI Taxonomy" id="300641"/>
    <lineage>
        <taxon>Eukaryota</taxon>
        <taxon>Metazoa</taxon>
        <taxon>Spiralia</taxon>
        <taxon>Lophotrochozoa</taxon>
        <taxon>Platyhelminthes</taxon>
        <taxon>Trematoda</taxon>
        <taxon>Digenea</taxon>
        <taxon>Plagiorchiida</taxon>
        <taxon>Pronocephalata</taxon>
        <taxon>Paramphistomoidea</taxon>
        <taxon>Paramphistomidae</taxon>
        <taxon>Calicophoron</taxon>
    </lineage>
</organism>
<dbReference type="GO" id="GO:0035556">
    <property type="term" value="P:intracellular signal transduction"/>
    <property type="evidence" value="ECO:0007669"/>
    <property type="project" value="InterPro"/>
</dbReference>
<dbReference type="Gene3D" id="3.30.70.1230">
    <property type="entry name" value="Nucleotide cyclase"/>
    <property type="match status" value="2"/>
</dbReference>
<evidence type="ECO:0000256" key="10">
    <source>
        <dbReference type="ARBA" id="ARBA00023136"/>
    </source>
</evidence>
<evidence type="ECO:0000256" key="3">
    <source>
        <dbReference type="ARBA" id="ARBA00012201"/>
    </source>
</evidence>